<comment type="caution">
    <text evidence="8">The sequence shown here is derived from an EMBL/GenBank/DDBJ whole genome shotgun (WGS) entry which is preliminary data.</text>
</comment>
<dbReference type="PANTHER" id="PTHR23319">
    <property type="entry name" value="GRAM DOMAIN CONTAINING 1B, ISOFORM E"/>
    <property type="match status" value="1"/>
</dbReference>
<keyword evidence="9" id="KW-1185">Reference proteome</keyword>
<dbReference type="Proteomes" id="UP001187531">
    <property type="component" value="Unassembled WGS sequence"/>
</dbReference>
<keyword evidence="3 6" id="KW-1133">Transmembrane helix</keyword>
<evidence type="ECO:0000256" key="1">
    <source>
        <dbReference type="ARBA" id="ARBA00004167"/>
    </source>
</evidence>
<dbReference type="InterPro" id="IPR011993">
    <property type="entry name" value="PH-like_dom_sf"/>
</dbReference>
<dbReference type="Gene3D" id="2.30.29.30">
    <property type="entry name" value="Pleckstrin-homology domain (PH domain)/Phosphotyrosine-binding domain (PTB)"/>
    <property type="match status" value="1"/>
</dbReference>
<organism evidence="8 9">
    <name type="scientific">Artemia franciscana</name>
    <name type="common">Brine shrimp</name>
    <name type="synonym">Artemia sanfranciscana</name>
    <dbReference type="NCBI Taxonomy" id="6661"/>
    <lineage>
        <taxon>Eukaryota</taxon>
        <taxon>Metazoa</taxon>
        <taxon>Ecdysozoa</taxon>
        <taxon>Arthropoda</taxon>
        <taxon>Crustacea</taxon>
        <taxon>Branchiopoda</taxon>
        <taxon>Anostraca</taxon>
        <taxon>Artemiidae</taxon>
        <taxon>Artemia</taxon>
    </lineage>
</organism>
<dbReference type="Pfam" id="PF16016">
    <property type="entry name" value="VASt"/>
    <property type="match status" value="1"/>
</dbReference>
<dbReference type="AlphaFoldDB" id="A0AA88H9M3"/>
<reference evidence="8" key="1">
    <citation type="submission" date="2023-07" db="EMBL/GenBank/DDBJ databases">
        <title>Chromosome-level genome assembly of Artemia franciscana.</title>
        <authorList>
            <person name="Jo E."/>
        </authorList>
    </citation>
    <scope>NUCLEOTIDE SEQUENCE</scope>
    <source>
        <tissue evidence="8">Whole body</tissue>
    </source>
</reference>
<evidence type="ECO:0000256" key="5">
    <source>
        <dbReference type="SAM" id="MobiDB-lite"/>
    </source>
</evidence>
<dbReference type="GO" id="GO:0005886">
    <property type="term" value="C:plasma membrane"/>
    <property type="evidence" value="ECO:0007669"/>
    <property type="project" value="TreeGrafter"/>
</dbReference>
<proteinExistence type="predicted"/>
<dbReference type="EMBL" id="JAVRJZ010000020">
    <property type="protein sequence ID" value="KAK2706234.1"/>
    <property type="molecule type" value="Genomic_DNA"/>
</dbReference>
<feature type="compositionally biased region" description="Polar residues" evidence="5">
    <location>
        <begin position="429"/>
        <end position="449"/>
    </location>
</feature>
<name>A0AA88H9M3_ARTSF</name>
<keyword evidence="4 6" id="KW-0472">Membrane</keyword>
<feature type="compositionally biased region" description="Polar residues" evidence="5">
    <location>
        <begin position="152"/>
        <end position="166"/>
    </location>
</feature>
<dbReference type="PROSITE" id="PS51778">
    <property type="entry name" value="VAST"/>
    <property type="match status" value="1"/>
</dbReference>
<feature type="transmembrane region" description="Helical" evidence="6">
    <location>
        <begin position="763"/>
        <end position="783"/>
    </location>
</feature>
<feature type="domain" description="VASt" evidence="7">
    <location>
        <begin position="499"/>
        <end position="669"/>
    </location>
</feature>
<evidence type="ECO:0000313" key="8">
    <source>
        <dbReference type="EMBL" id="KAK2706234.1"/>
    </source>
</evidence>
<feature type="region of interest" description="Disordered" evidence="5">
    <location>
        <begin position="389"/>
        <end position="472"/>
    </location>
</feature>
<keyword evidence="2 6" id="KW-0812">Transmembrane</keyword>
<dbReference type="GO" id="GO:0140268">
    <property type="term" value="C:endoplasmic reticulum-plasma membrane contact site"/>
    <property type="evidence" value="ECO:0007669"/>
    <property type="project" value="TreeGrafter"/>
</dbReference>
<feature type="compositionally biased region" description="Basic residues" evidence="5">
    <location>
        <begin position="681"/>
        <end position="697"/>
    </location>
</feature>
<dbReference type="InterPro" id="IPR051482">
    <property type="entry name" value="Cholesterol_transport"/>
</dbReference>
<evidence type="ECO:0000256" key="6">
    <source>
        <dbReference type="SAM" id="Phobius"/>
    </source>
</evidence>
<evidence type="ECO:0000256" key="2">
    <source>
        <dbReference type="ARBA" id="ARBA00022692"/>
    </source>
</evidence>
<evidence type="ECO:0000259" key="7">
    <source>
        <dbReference type="PROSITE" id="PS51778"/>
    </source>
</evidence>
<dbReference type="CDD" id="cd13220">
    <property type="entry name" value="PH-GRAM_GRAMDC"/>
    <property type="match status" value="1"/>
</dbReference>
<dbReference type="GO" id="GO:0032934">
    <property type="term" value="F:sterol binding"/>
    <property type="evidence" value="ECO:0007669"/>
    <property type="project" value="TreeGrafter"/>
</dbReference>
<feature type="compositionally biased region" description="Polar residues" evidence="5">
    <location>
        <begin position="718"/>
        <end position="730"/>
    </location>
</feature>
<evidence type="ECO:0000256" key="4">
    <source>
        <dbReference type="ARBA" id="ARBA00023136"/>
    </source>
</evidence>
<feature type="non-terminal residue" evidence="8">
    <location>
        <position position="1"/>
    </location>
</feature>
<feature type="region of interest" description="Disordered" evidence="5">
    <location>
        <begin position="666"/>
        <end position="739"/>
    </location>
</feature>
<dbReference type="GO" id="GO:0032366">
    <property type="term" value="P:intracellular sterol transport"/>
    <property type="evidence" value="ECO:0007669"/>
    <property type="project" value="TreeGrafter"/>
</dbReference>
<feature type="region of interest" description="Disordered" evidence="5">
    <location>
        <begin position="145"/>
        <end position="208"/>
    </location>
</feature>
<dbReference type="Pfam" id="PF02893">
    <property type="entry name" value="GRAM"/>
    <property type="match status" value="1"/>
</dbReference>
<dbReference type="GO" id="GO:0120015">
    <property type="term" value="F:sterol transfer activity"/>
    <property type="evidence" value="ECO:0007669"/>
    <property type="project" value="TreeGrafter"/>
</dbReference>
<evidence type="ECO:0000256" key="3">
    <source>
        <dbReference type="ARBA" id="ARBA00022989"/>
    </source>
</evidence>
<feature type="compositionally biased region" description="Polar residues" evidence="5">
    <location>
        <begin position="402"/>
        <end position="415"/>
    </location>
</feature>
<comment type="subcellular location">
    <subcellularLocation>
        <location evidence="1">Membrane</location>
        <topology evidence="1">Single-pass membrane protein</topology>
    </subcellularLocation>
</comment>
<dbReference type="InterPro" id="IPR031968">
    <property type="entry name" value="VASt"/>
</dbReference>
<accession>A0AA88H9M3</accession>
<feature type="compositionally biased region" description="Basic and acidic residues" evidence="5">
    <location>
        <begin position="670"/>
        <end position="680"/>
    </location>
</feature>
<dbReference type="InterPro" id="IPR004182">
    <property type="entry name" value="GRAM"/>
</dbReference>
<protein>
    <recommendedName>
        <fullName evidence="7">VASt domain-containing protein</fullName>
    </recommendedName>
</protein>
<sequence length="807" mass="89582">MTSSGNHTCIASHLSLIDIPNSIHNLHNYSQPDLIAINNLPLIKPNERKPGLAGLKGESIEVFEGTKELKDVGNKTVIVTNTPATPDRSAQSYDAAITRSESTGKESLQTSSADTSRRCSLCSKDLSKSVTASCQGSVSEKGLLSLERSDNYNDTQDNLSRSSDSARSVDLVVLRSSPGDQFGGKDKKEKSSGSSDKEKRKRSTLSNVFNPTYKSRSEEFKRIFGKDLPLEERLLVDYSCALQRDILVHGRLYISPNYLCFHAKIFGWETSVTLRLSEVTAVTKEKTALVIPNAIQVVTDSDRFFFASFASRDKTFVTIFKIWQMSLLDEPLSSVSWTAFIRSMYGDELGLNSEEESELMLPPSVNDISSILECDSLSIQVEQAEDASSYCSKTDPVATPSGDLTDNGHTSSMSPDENFRMSLPPKESCLSSTATLQVNKESTSSPTSRLSLGLKESLDSDESELGDSSDNELRLHAIPLESKINVPEIEPPPCPVSHTGRMMIEITLPFNVDELFNMMFTASNFYLSFQAERKTTDLQAGSWVPQENTTKVRKISYTIQLASFGIKSCRTSESQVLLCHTQPGLMYSIDCEIQNSGIPYSDTFYVLSHFCLTRVSLYETKLSVTSSITYNKSVWGVIKNFIEKNTWAGMEEYYNHLERYLRALPPPEHPIQEHRNSKKEGKARRNAVQRQRRVRTHSRGDMESFTAPPPSIILAGGNPTSSNDGDSNKPTPAHKRKVTADGPITTCLENVKSPKSKSSWEEVAYKILAVVLIILVLMNVLLFRRIGNLEVTVSKIAEQQEKVSFSS</sequence>
<dbReference type="GO" id="GO:0005789">
    <property type="term" value="C:endoplasmic reticulum membrane"/>
    <property type="evidence" value="ECO:0007669"/>
    <property type="project" value="UniProtKB-ARBA"/>
</dbReference>
<feature type="compositionally biased region" description="Basic and acidic residues" evidence="5">
    <location>
        <begin position="183"/>
        <end position="198"/>
    </location>
</feature>
<feature type="compositionally biased region" description="Acidic residues" evidence="5">
    <location>
        <begin position="459"/>
        <end position="470"/>
    </location>
</feature>
<gene>
    <name evidence="8" type="ORF">QYM36_016316</name>
</gene>
<dbReference type="PANTHER" id="PTHR23319:SF4">
    <property type="entry name" value="GRAM DOMAIN CONTAINING 1B, ISOFORM E"/>
    <property type="match status" value="1"/>
</dbReference>
<dbReference type="SMART" id="SM00568">
    <property type="entry name" value="GRAM"/>
    <property type="match status" value="1"/>
</dbReference>
<evidence type="ECO:0000313" key="9">
    <source>
        <dbReference type="Proteomes" id="UP001187531"/>
    </source>
</evidence>